<evidence type="ECO:0000256" key="1">
    <source>
        <dbReference type="ARBA" id="ARBA00005189"/>
    </source>
</evidence>
<organism evidence="5">
    <name type="scientific">uncultured spirochete</name>
    <dbReference type="NCBI Taxonomy" id="156406"/>
    <lineage>
        <taxon>Bacteria</taxon>
        <taxon>Pseudomonadati</taxon>
        <taxon>Spirochaetota</taxon>
        <taxon>Spirochaetia</taxon>
        <taxon>Spirochaetales</taxon>
        <taxon>environmental samples</taxon>
    </lineage>
</organism>
<protein>
    <submittedName>
        <fullName evidence="5">Putative Acyltransferase</fullName>
    </submittedName>
</protein>
<evidence type="ECO:0000259" key="4">
    <source>
        <dbReference type="SMART" id="SM00563"/>
    </source>
</evidence>
<evidence type="ECO:0000256" key="2">
    <source>
        <dbReference type="ARBA" id="ARBA00022679"/>
    </source>
</evidence>
<dbReference type="InterPro" id="IPR002123">
    <property type="entry name" value="Plipid/glycerol_acylTrfase"/>
</dbReference>
<dbReference type="AlphaFoldDB" id="A0A3P3XQC3"/>
<dbReference type="EMBL" id="FWDO01000005">
    <property type="protein sequence ID" value="SLM18487.1"/>
    <property type="molecule type" value="Genomic_DNA"/>
</dbReference>
<feature type="domain" description="Phospholipid/glycerol acyltransferase" evidence="4">
    <location>
        <begin position="58"/>
        <end position="173"/>
    </location>
</feature>
<dbReference type="CDD" id="cd07989">
    <property type="entry name" value="LPLAT_AGPAT-like"/>
    <property type="match status" value="1"/>
</dbReference>
<dbReference type="GO" id="GO:0003841">
    <property type="term" value="F:1-acylglycerol-3-phosphate O-acyltransferase activity"/>
    <property type="evidence" value="ECO:0007669"/>
    <property type="project" value="TreeGrafter"/>
</dbReference>
<gene>
    <name evidence="5" type="ORF">SPIRO4BDMA_50002</name>
</gene>
<dbReference type="PANTHER" id="PTHR10434:SF11">
    <property type="entry name" value="1-ACYL-SN-GLYCEROL-3-PHOSPHATE ACYLTRANSFERASE"/>
    <property type="match status" value="1"/>
</dbReference>
<keyword evidence="2 5" id="KW-0808">Transferase</keyword>
<name>A0A3P3XQC3_9SPIR</name>
<proteinExistence type="predicted"/>
<keyword evidence="3 5" id="KW-0012">Acyltransferase</keyword>
<evidence type="ECO:0000313" key="5">
    <source>
        <dbReference type="EMBL" id="SLM18487.1"/>
    </source>
</evidence>
<dbReference type="GO" id="GO:0006654">
    <property type="term" value="P:phosphatidic acid biosynthetic process"/>
    <property type="evidence" value="ECO:0007669"/>
    <property type="project" value="TreeGrafter"/>
</dbReference>
<sequence>MRYRKGGPLTSDTPFSRLIWDILIVLIRLLGWPLSRAMYNIKIEKVDAMAGHRLPSRAILISNHCMPLDPLSHGLAIFPRRTYFTLLEETCEAPVLGSFVRLLGGIPLPRSRNRLQDIEEAVSHGLSTRGLVHFYPEGECFVGNQNIFPFKAGACYFAIKFGVPVVPIVTILNRRNGRKSNRTQVTVHMLAPIMPPSPGSPPHATLVRSIQFSNQVHDLMQIEIERTGGDKSLYRGPMPRIKGVND</sequence>
<evidence type="ECO:0000256" key="3">
    <source>
        <dbReference type="ARBA" id="ARBA00023315"/>
    </source>
</evidence>
<dbReference type="SUPFAM" id="SSF69593">
    <property type="entry name" value="Glycerol-3-phosphate (1)-acyltransferase"/>
    <property type="match status" value="1"/>
</dbReference>
<reference evidence="5" key="1">
    <citation type="submission" date="2017-02" db="EMBL/GenBank/DDBJ databases">
        <authorList>
            <person name="Regsiter A."/>
            <person name="William W."/>
        </authorList>
    </citation>
    <scope>NUCLEOTIDE SEQUENCE</scope>
    <source>
        <strain evidence="5">BdmA 4</strain>
    </source>
</reference>
<dbReference type="PANTHER" id="PTHR10434">
    <property type="entry name" value="1-ACYL-SN-GLYCEROL-3-PHOSPHATE ACYLTRANSFERASE"/>
    <property type="match status" value="1"/>
</dbReference>
<dbReference type="SMART" id="SM00563">
    <property type="entry name" value="PlsC"/>
    <property type="match status" value="1"/>
</dbReference>
<dbReference type="Pfam" id="PF01553">
    <property type="entry name" value="Acyltransferase"/>
    <property type="match status" value="1"/>
</dbReference>
<accession>A0A3P3XQC3</accession>
<comment type="pathway">
    <text evidence="1">Lipid metabolism.</text>
</comment>